<feature type="compositionally biased region" description="Basic residues" evidence="1">
    <location>
        <begin position="273"/>
        <end position="286"/>
    </location>
</feature>
<keyword evidence="3" id="KW-1185">Reference proteome</keyword>
<protein>
    <submittedName>
        <fullName evidence="2">Uncharacterized protein</fullName>
    </submittedName>
</protein>
<reference evidence="2 3" key="1">
    <citation type="submission" date="2024-05" db="EMBL/GenBank/DDBJ databases">
        <title>Culex pipiens pipiens assembly and annotation.</title>
        <authorList>
            <person name="Alout H."/>
            <person name="Durand T."/>
        </authorList>
    </citation>
    <scope>NUCLEOTIDE SEQUENCE [LARGE SCALE GENOMIC DNA]</scope>
    <source>
        <strain evidence="2">HA-2024</strain>
        <tissue evidence="2">Whole body</tissue>
    </source>
</reference>
<feature type="region of interest" description="Disordered" evidence="1">
    <location>
        <begin position="153"/>
        <end position="286"/>
    </location>
</feature>
<sequence length="286" mass="32228">MHPSSSPAAKRAVIKKTNNTPRTAPRRRGGLGVGSTGGEPFADEESTEAAATGYEATNTRTRSAATATPTATITDEHRPGTRPTPVSNYGDADRFVAERHEGDNVNTHNKMVIGGGLYAIRERCAEDDITAHQHQRHHYQETDDMQRWRVFIKRPRSSAGERRRHERRSTKNRHHRDPSWWVSPTTTPRHDLQYPPPPPPPPPPPDKFTDKAPTIDENAHHRDPSRQHLLDERDSPRLARTRTGTTNQAEHASLVGMFERITKSARVSPPHATTRRPARARRATRR</sequence>
<proteinExistence type="predicted"/>
<feature type="compositionally biased region" description="Pro residues" evidence="1">
    <location>
        <begin position="194"/>
        <end position="206"/>
    </location>
</feature>
<dbReference type="AlphaFoldDB" id="A0ABD1DQ49"/>
<accession>A0ABD1DQ49</accession>
<dbReference type="EMBL" id="JBEHCU010003948">
    <property type="protein sequence ID" value="KAL1401875.1"/>
    <property type="molecule type" value="Genomic_DNA"/>
</dbReference>
<evidence type="ECO:0000256" key="1">
    <source>
        <dbReference type="SAM" id="MobiDB-lite"/>
    </source>
</evidence>
<feature type="compositionally biased region" description="Basic residues" evidence="1">
    <location>
        <begin position="153"/>
        <end position="176"/>
    </location>
</feature>
<evidence type="ECO:0000313" key="2">
    <source>
        <dbReference type="EMBL" id="KAL1401875.1"/>
    </source>
</evidence>
<name>A0ABD1DQ49_CULPP</name>
<gene>
    <name evidence="2" type="ORF">pipiens_019937</name>
</gene>
<comment type="caution">
    <text evidence="2">The sequence shown here is derived from an EMBL/GenBank/DDBJ whole genome shotgun (WGS) entry which is preliminary data.</text>
</comment>
<feature type="region of interest" description="Disordered" evidence="1">
    <location>
        <begin position="1"/>
        <end position="90"/>
    </location>
</feature>
<organism evidence="2 3">
    <name type="scientific">Culex pipiens pipiens</name>
    <name type="common">Northern house mosquito</name>
    <dbReference type="NCBI Taxonomy" id="38569"/>
    <lineage>
        <taxon>Eukaryota</taxon>
        <taxon>Metazoa</taxon>
        <taxon>Ecdysozoa</taxon>
        <taxon>Arthropoda</taxon>
        <taxon>Hexapoda</taxon>
        <taxon>Insecta</taxon>
        <taxon>Pterygota</taxon>
        <taxon>Neoptera</taxon>
        <taxon>Endopterygota</taxon>
        <taxon>Diptera</taxon>
        <taxon>Nematocera</taxon>
        <taxon>Culicoidea</taxon>
        <taxon>Culicidae</taxon>
        <taxon>Culicinae</taxon>
        <taxon>Culicini</taxon>
        <taxon>Culex</taxon>
        <taxon>Culex</taxon>
    </lineage>
</organism>
<feature type="compositionally biased region" description="Low complexity" evidence="1">
    <location>
        <begin position="56"/>
        <end position="73"/>
    </location>
</feature>
<dbReference type="Proteomes" id="UP001562425">
    <property type="component" value="Unassembled WGS sequence"/>
</dbReference>
<feature type="compositionally biased region" description="Basic and acidic residues" evidence="1">
    <location>
        <begin position="207"/>
        <end position="237"/>
    </location>
</feature>
<evidence type="ECO:0000313" key="3">
    <source>
        <dbReference type="Proteomes" id="UP001562425"/>
    </source>
</evidence>